<comment type="subcellular location">
    <subcellularLocation>
        <location evidence="1">Cytoplasm</location>
    </subcellularLocation>
</comment>
<dbReference type="AlphaFoldDB" id="A0A0P9A977"/>
<dbReference type="InParanoid" id="A0A0P9A977"/>
<dbReference type="InterPro" id="IPR011989">
    <property type="entry name" value="ARM-like"/>
</dbReference>
<name>A0A0P9A977_DROAN</name>
<sequence>MLFCAEMAPIRILQPLIIWWRSITCCTTIPHDVRRALNILILPGAVWSAWSDIFEDYATPVVAAQSMLHSMCKKRKAMSTIMQVITSPNADNKQKDGALHMIGTLANVLLKKAQYRDQVESMLTTYVFPEFQNPAGHMRARACWVLHYFCRLYLAEIMRLTTNALLTDKELPFKVEAVIDLQMFLSSQDEATQSVEGQIKEITKELLTIIRETENEDLTNVMQKIVCTFTEQLLPVATEICQHLATTFSQVLESEEGSDEKAITAMSLLNTIETLLREVEKHPDVLLNLHPIVIKVVGHMPRDVPEELIYQVFKKDGIDFFIDIMPALHNYVTVDTPAFLSNPNSLLAILAG</sequence>
<dbReference type="SUPFAM" id="SSF48371">
    <property type="entry name" value="ARM repeat"/>
    <property type="match status" value="1"/>
</dbReference>
<dbReference type="GO" id="GO:0005635">
    <property type="term" value="C:nuclear envelope"/>
    <property type="evidence" value="ECO:0007669"/>
    <property type="project" value="TreeGrafter"/>
</dbReference>
<keyword evidence="2" id="KW-0963">Cytoplasm</keyword>
<evidence type="ECO:0000313" key="5">
    <source>
        <dbReference type="Proteomes" id="UP000007801"/>
    </source>
</evidence>
<evidence type="ECO:0000256" key="1">
    <source>
        <dbReference type="ARBA" id="ARBA00004496"/>
    </source>
</evidence>
<dbReference type="GO" id="GO:0006606">
    <property type="term" value="P:protein import into nucleus"/>
    <property type="evidence" value="ECO:0007669"/>
    <property type="project" value="TreeGrafter"/>
</dbReference>
<keyword evidence="5" id="KW-1185">Reference proteome</keyword>
<gene>
    <name evidence="4" type="primary">Dana\GF26794</name>
    <name evidence="4" type="ORF">GF26794</name>
</gene>
<evidence type="ECO:0000256" key="2">
    <source>
        <dbReference type="ARBA" id="ARBA00022490"/>
    </source>
</evidence>
<dbReference type="STRING" id="7217.A0A0P9A977"/>
<evidence type="ECO:0008006" key="6">
    <source>
        <dbReference type="Google" id="ProtNLM"/>
    </source>
</evidence>
<reference evidence="4 5" key="1">
    <citation type="journal article" date="2007" name="Nature">
        <title>Evolution of genes and genomes on the Drosophila phylogeny.</title>
        <authorList>
            <consortium name="Drosophila 12 Genomes Consortium"/>
            <person name="Clark A.G."/>
            <person name="Eisen M.B."/>
            <person name="Smith D.R."/>
            <person name="Bergman C.M."/>
            <person name="Oliver B."/>
            <person name="Markow T.A."/>
            <person name="Kaufman T.C."/>
            <person name="Kellis M."/>
            <person name="Gelbart W."/>
            <person name="Iyer V.N."/>
            <person name="Pollard D.A."/>
            <person name="Sackton T.B."/>
            <person name="Larracuente A.M."/>
            <person name="Singh N.D."/>
            <person name="Abad J.P."/>
            <person name="Abt D.N."/>
            <person name="Adryan B."/>
            <person name="Aguade M."/>
            <person name="Akashi H."/>
            <person name="Anderson W.W."/>
            <person name="Aquadro C.F."/>
            <person name="Ardell D.H."/>
            <person name="Arguello R."/>
            <person name="Artieri C.G."/>
            <person name="Barbash D.A."/>
            <person name="Barker D."/>
            <person name="Barsanti P."/>
            <person name="Batterham P."/>
            <person name="Batzoglou S."/>
            <person name="Begun D."/>
            <person name="Bhutkar A."/>
            <person name="Blanco E."/>
            <person name="Bosak S.A."/>
            <person name="Bradley R.K."/>
            <person name="Brand A.D."/>
            <person name="Brent M.R."/>
            <person name="Brooks A.N."/>
            <person name="Brown R.H."/>
            <person name="Butlin R.K."/>
            <person name="Caggese C."/>
            <person name="Calvi B.R."/>
            <person name="Bernardo de Carvalho A."/>
            <person name="Caspi A."/>
            <person name="Castrezana S."/>
            <person name="Celniker S.E."/>
            <person name="Chang J.L."/>
            <person name="Chapple C."/>
            <person name="Chatterji S."/>
            <person name="Chinwalla A."/>
            <person name="Civetta A."/>
            <person name="Clifton S.W."/>
            <person name="Comeron J.M."/>
            <person name="Costello J.C."/>
            <person name="Coyne J.A."/>
            <person name="Daub J."/>
            <person name="David R.G."/>
            <person name="Delcher A.L."/>
            <person name="Delehaunty K."/>
            <person name="Do C.B."/>
            <person name="Ebling H."/>
            <person name="Edwards K."/>
            <person name="Eickbush T."/>
            <person name="Evans J.D."/>
            <person name="Filipski A."/>
            <person name="Findeiss S."/>
            <person name="Freyhult E."/>
            <person name="Fulton L."/>
            <person name="Fulton R."/>
            <person name="Garcia A.C."/>
            <person name="Gardiner A."/>
            <person name="Garfield D.A."/>
            <person name="Garvin B.E."/>
            <person name="Gibson G."/>
            <person name="Gilbert D."/>
            <person name="Gnerre S."/>
            <person name="Godfrey J."/>
            <person name="Good R."/>
            <person name="Gotea V."/>
            <person name="Gravely B."/>
            <person name="Greenberg A.J."/>
            <person name="Griffiths-Jones S."/>
            <person name="Gross S."/>
            <person name="Guigo R."/>
            <person name="Gustafson E.A."/>
            <person name="Haerty W."/>
            <person name="Hahn M.W."/>
            <person name="Halligan D.L."/>
            <person name="Halpern A.L."/>
            <person name="Halter G.M."/>
            <person name="Han M.V."/>
            <person name="Heger A."/>
            <person name="Hillier L."/>
            <person name="Hinrichs A.S."/>
            <person name="Holmes I."/>
            <person name="Hoskins R.A."/>
            <person name="Hubisz M.J."/>
            <person name="Hultmark D."/>
            <person name="Huntley M.A."/>
            <person name="Jaffe D.B."/>
            <person name="Jagadeeshan S."/>
            <person name="Jeck W.R."/>
            <person name="Johnson J."/>
            <person name="Jones C.D."/>
            <person name="Jordan W.C."/>
            <person name="Karpen G.H."/>
            <person name="Kataoka E."/>
            <person name="Keightley P.D."/>
            <person name="Kheradpour P."/>
            <person name="Kirkness E.F."/>
            <person name="Koerich L.B."/>
            <person name="Kristiansen K."/>
            <person name="Kudrna D."/>
            <person name="Kulathinal R.J."/>
            <person name="Kumar S."/>
            <person name="Kwok R."/>
            <person name="Lander E."/>
            <person name="Langley C.H."/>
            <person name="Lapoint R."/>
            <person name="Lazzaro B.P."/>
            <person name="Lee S.J."/>
            <person name="Levesque L."/>
            <person name="Li R."/>
            <person name="Lin C.F."/>
            <person name="Lin M.F."/>
            <person name="Lindblad-Toh K."/>
            <person name="Llopart A."/>
            <person name="Long M."/>
            <person name="Low L."/>
            <person name="Lozovsky E."/>
            <person name="Lu J."/>
            <person name="Luo M."/>
            <person name="Machado C.A."/>
            <person name="Makalowski W."/>
            <person name="Marzo M."/>
            <person name="Matsuda M."/>
            <person name="Matzkin L."/>
            <person name="McAllister B."/>
            <person name="McBride C.S."/>
            <person name="McKernan B."/>
            <person name="McKernan K."/>
            <person name="Mendez-Lago M."/>
            <person name="Minx P."/>
            <person name="Mollenhauer M.U."/>
            <person name="Montooth K."/>
            <person name="Mount S.M."/>
            <person name="Mu X."/>
            <person name="Myers E."/>
            <person name="Negre B."/>
            <person name="Newfeld S."/>
            <person name="Nielsen R."/>
            <person name="Noor M.A."/>
            <person name="O'Grady P."/>
            <person name="Pachter L."/>
            <person name="Papaceit M."/>
            <person name="Parisi M.J."/>
            <person name="Parisi M."/>
            <person name="Parts L."/>
            <person name="Pedersen J.S."/>
            <person name="Pesole G."/>
            <person name="Phillippy A.M."/>
            <person name="Ponting C.P."/>
            <person name="Pop M."/>
            <person name="Porcelli D."/>
            <person name="Powell J.R."/>
            <person name="Prohaska S."/>
            <person name="Pruitt K."/>
            <person name="Puig M."/>
            <person name="Quesneville H."/>
            <person name="Ram K.R."/>
            <person name="Rand D."/>
            <person name="Rasmussen M.D."/>
            <person name="Reed L.K."/>
            <person name="Reenan R."/>
            <person name="Reily A."/>
            <person name="Remington K.A."/>
            <person name="Rieger T.T."/>
            <person name="Ritchie M.G."/>
            <person name="Robin C."/>
            <person name="Rogers Y.H."/>
            <person name="Rohde C."/>
            <person name="Rozas J."/>
            <person name="Rubenfield M.J."/>
            <person name="Ruiz A."/>
            <person name="Russo S."/>
            <person name="Salzberg S.L."/>
            <person name="Sanchez-Gracia A."/>
            <person name="Saranga D.J."/>
            <person name="Sato H."/>
            <person name="Schaeffer S.W."/>
            <person name="Schatz M.C."/>
            <person name="Schlenke T."/>
            <person name="Schwartz R."/>
            <person name="Segarra C."/>
            <person name="Singh R.S."/>
            <person name="Sirot L."/>
            <person name="Sirota M."/>
            <person name="Sisneros N.B."/>
            <person name="Smith C.D."/>
            <person name="Smith T.F."/>
            <person name="Spieth J."/>
            <person name="Stage D.E."/>
            <person name="Stark A."/>
            <person name="Stephan W."/>
            <person name="Strausberg R.L."/>
            <person name="Strempel S."/>
            <person name="Sturgill D."/>
            <person name="Sutton G."/>
            <person name="Sutton G.G."/>
            <person name="Tao W."/>
            <person name="Teichmann S."/>
            <person name="Tobari Y.N."/>
            <person name="Tomimura Y."/>
            <person name="Tsolas J.M."/>
            <person name="Valente V.L."/>
            <person name="Venter E."/>
            <person name="Venter J.C."/>
            <person name="Vicario S."/>
            <person name="Vieira F.G."/>
            <person name="Vilella A.J."/>
            <person name="Villasante A."/>
            <person name="Walenz B."/>
            <person name="Wang J."/>
            <person name="Wasserman M."/>
            <person name="Watts T."/>
            <person name="Wilson D."/>
            <person name="Wilson R.K."/>
            <person name="Wing R.A."/>
            <person name="Wolfner M.F."/>
            <person name="Wong A."/>
            <person name="Wong G.K."/>
            <person name="Wu C.I."/>
            <person name="Wu G."/>
            <person name="Yamamoto D."/>
            <person name="Yang H.P."/>
            <person name="Yang S.P."/>
            <person name="Yorke J.A."/>
            <person name="Yoshida K."/>
            <person name="Zdobnov E."/>
            <person name="Zhang P."/>
            <person name="Zhang Y."/>
            <person name="Zimin A.V."/>
            <person name="Baldwin J."/>
            <person name="Abdouelleil A."/>
            <person name="Abdulkadir J."/>
            <person name="Abebe A."/>
            <person name="Abera B."/>
            <person name="Abreu J."/>
            <person name="Acer S.C."/>
            <person name="Aftuck L."/>
            <person name="Alexander A."/>
            <person name="An P."/>
            <person name="Anderson E."/>
            <person name="Anderson S."/>
            <person name="Arachi H."/>
            <person name="Azer M."/>
            <person name="Bachantsang P."/>
            <person name="Barry A."/>
            <person name="Bayul T."/>
            <person name="Berlin A."/>
            <person name="Bessette D."/>
            <person name="Bloom T."/>
            <person name="Blye J."/>
            <person name="Boguslavskiy L."/>
            <person name="Bonnet C."/>
            <person name="Boukhgalter B."/>
            <person name="Bourzgui I."/>
            <person name="Brown A."/>
            <person name="Cahill P."/>
            <person name="Channer S."/>
            <person name="Cheshatsang Y."/>
            <person name="Chuda L."/>
            <person name="Citroen M."/>
            <person name="Collymore A."/>
            <person name="Cooke P."/>
            <person name="Costello M."/>
            <person name="D'Aco K."/>
            <person name="Daza R."/>
            <person name="De Haan G."/>
            <person name="DeGray S."/>
            <person name="DeMaso C."/>
            <person name="Dhargay N."/>
            <person name="Dooley K."/>
            <person name="Dooley E."/>
            <person name="Doricent M."/>
            <person name="Dorje P."/>
            <person name="Dorjee K."/>
            <person name="Dupes A."/>
            <person name="Elong R."/>
            <person name="Falk J."/>
            <person name="Farina A."/>
            <person name="Faro S."/>
            <person name="Ferguson D."/>
            <person name="Fisher S."/>
            <person name="Foley C.D."/>
            <person name="Franke A."/>
            <person name="Friedrich D."/>
            <person name="Gadbois L."/>
            <person name="Gearin G."/>
            <person name="Gearin C.R."/>
            <person name="Giannoukos G."/>
            <person name="Goode T."/>
            <person name="Graham J."/>
            <person name="Grandbois E."/>
            <person name="Grewal S."/>
            <person name="Gyaltsen K."/>
            <person name="Hafez N."/>
            <person name="Hagos B."/>
            <person name="Hall J."/>
            <person name="Henson C."/>
            <person name="Hollinger A."/>
            <person name="Honan T."/>
            <person name="Huard M.D."/>
            <person name="Hughes L."/>
            <person name="Hurhula B."/>
            <person name="Husby M.E."/>
            <person name="Kamat A."/>
            <person name="Kanga B."/>
            <person name="Kashin S."/>
            <person name="Khazanovich D."/>
            <person name="Kisner P."/>
            <person name="Lance K."/>
            <person name="Lara M."/>
            <person name="Lee W."/>
            <person name="Lennon N."/>
            <person name="Letendre F."/>
            <person name="LeVine R."/>
            <person name="Lipovsky A."/>
            <person name="Liu X."/>
            <person name="Liu J."/>
            <person name="Liu S."/>
            <person name="Lokyitsang T."/>
            <person name="Lokyitsang Y."/>
            <person name="Lubonja R."/>
            <person name="Lui A."/>
            <person name="MacDonald P."/>
            <person name="Magnisalis V."/>
            <person name="Maru K."/>
            <person name="Matthews C."/>
            <person name="McCusker W."/>
            <person name="McDonough S."/>
            <person name="Mehta T."/>
            <person name="Meldrim J."/>
            <person name="Meneus L."/>
            <person name="Mihai O."/>
            <person name="Mihalev A."/>
            <person name="Mihova T."/>
            <person name="Mittelman R."/>
            <person name="Mlenga V."/>
            <person name="Montmayeur A."/>
            <person name="Mulrain L."/>
            <person name="Navidi A."/>
            <person name="Naylor J."/>
            <person name="Negash T."/>
            <person name="Nguyen T."/>
            <person name="Nguyen N."/>
            <person name="Nicol R."/>
            <person name="Norbu C."/>
            <person name="Norbu N."/>
            <person name="Novod N."/>
            <person name="O'Neill B."/>
            <person name="Osman S."/>
            <person name="Markiewicz E."/>
            <person name="Oyono O.L."/>
            <person name="Patti C."/>
            <person name="Phunkhang P."/>
            <person name="Pierre F."/>
            <person name="Priest M."/>
            <person name="Raghuraman S."/>
            <person name="Rege F."/>
            <person name="Reyes R."/>
            <person name="Rise C."/>
            <person name="Rogov P."/>
            <person name="Ross K."/>
            <person name="Ryan E."/>
            <person name="Settipalli S."/>
            <person name="Shea T."/>
            <person name="Sherpa N."/>
            <person name="Shi L."/>
            <person name="Shih D."/>
            <person name="Sparrow T."/>
            <person name="Spaulding J."/>
            <person name="Stalker J."/>
            <person name="Stange-Thomann N."/>
            <person name="Stavropoulos S."/>
            <person name="Stone C."/>
            <person name="Strader C."/>
            <person name="Tesfaye S."/>
            <person name="Thomson T."/>
            <person name="Thoulutsang Y."/>
            <person name="Thoulutsang D."/>
            <person name="Topham K."/>
            <person name="Topping I."/>
            <person name="Tsamla T."/>
            <person name="Vassiliev H."/>
            <person name="Vo A."/>
            <person name="Wangchuk T."/>
            <person name="Wangdi T."/>
            <person name="Weiand M."/>
            <person name="Wilkinson J."/>
            <person name="Wilson A."/>
            <person name="Yadav S."/>
            <person name="Young G."/>
            <person name="Yu Q."/>
            <person name="Zembek L."/>
            <person name="Zhong D."/>
            <person name="Zimmer A."/>
            <person name="Zwirko Z."/>
            <person name="Jaffe D.B."/>
            <person name="Alvarez P."/>
            <person name="Brockman W."/>
            <person name="Butler J."/>
            <person name="Chin C."/>
            <person name="Gnerre S."/>
            <person name="Grabherr M."/>
            <person name="Kleber M."/>
            <person name="Mauceli E."/>
            <person name="MacCallum I."/>
        </authorList>
    </citation>
    <scope>NUCLEOTIDE SEQUENCE [LARGE SCALE GENOMIC DNA]</scope>
    <source>
        <strain evidence="5">Tucson 14024-0371.13</strain>
    </source>
</reference>
<dbReference type="GeneID" id="26514203"/>
<dbReference type="PANTHER" id="PTHR10997:SF18">
    <property type="entry name" value="D-IMPORTIN 7_RANBP7"/>
    <property type="match status" value="1"/>
</dbReference>
<dbReference type="KEGG" id="dan:26514203"/>
<organism evidence="4 5">
    <name type="scientific">Drosophila ananassae</name>
    <name type="common">Fruit fly</name>
    <dbReference type="NCBI Taxonomy" id="7217"/>
    <lineage>
        <taxon>Eukaryota</taxon>
        <taxon>Metazoa</taxon>
        <taxon>Ecdysozoa</taxon>
        <taxon>Arthropoda</taxon>
        <taxon>Hexapoda</taxon>
        <taxon>Insecta</taxon>
        <taxon>Pterygota</taxon>
        <taxon>Neoptera</taxon>
        <taxon>Endopterygota</taxon>
        <taxon>Diptera</taxon>
        <taxon>Brachycera</taxon>
        <taxon>Muscomorpha</taxon>
        <taxon>Ephydroidea</taxon>
        <taxon>Drosophilidae</taxon>
        <taxon>Drosophila</taxon>
        <taxon>Sophophora</taxon>
    </lineage>
</organism>
<dbReference type="GO" id="GO:0005829">
    <property type="term" value="C:cytosol"/>
    <property type="evidence" value="ECO:0007669"/>
    <property type="project" value="TreeGrafter"/>
</dbReference>
<evidence type="ECO:0000313" key="4">
    <source>
        <dbReference type="EMBL" id="KPU74864.1"/>
    </source>
</evidence>
<dbReference type="Proteomes" id="UP000007801">
    <property type="component" value="Unassembled WGS sequence"/>
</dbReference>
<accession>A0A0P9A977</accession>
<dbReference type="Gene3D" id="1.25.10.10">
    <property type="entry name" value="Leucine-rich Repeat Variant"/>
    <property type="match status" value="1"/>
</dbReference>
<dbReference type="PANTHER" id="PTHR10997">
    <property type="entry name" value="IMPORTIN-7, 8, 11"/>
    <property type="match status" value="1"/>
</dbReference>
<keyword evidence="3" id="KW-0813">Transport</keyword>
<dbReference type="SMR" id="A0A0P9A977"/>
<protein>
    <recommendedName>
        <fullName evidence="6">Exportin-2 central domain-containing protein</fullName>
    </recommendedName>
</protein>
<dbReference type="OrthoDB" id="760868at2759"/>
<keyword evidence="3" id="KW-0653">Protein transport</keyword>
<proteinExistence type="predicted"/>
<dbReference type="EMBL" id="CH902627">
    <property type="protein sequence ID" value="KPU74864.1"/>
    <property type="molecule type" value="Genomic_DNA"/>
</dbReference>
<dbReference type="InterPro" id="IPR016024">
    <property type="entry name" value="ARM-type_fold"/>
</dbReference>
<evidence type="ECO:0000256" key="3">
    <source>
        <dbReference type="ARBA" id="ARBA00022927"/>
    </source>
</evidence>